<gene>
    <name evidence="2" type="ORF">ASPSYDRAFT_150719</name>
</gene>
<evidence type="ECO:0000256" key="1">
    <source>
        <dbReference type="ARBA" id="ARBA00023254"/>
    </source>
</evidence>
<dbReference type="InterPro" id="IPR013940">
    <property type="entry name" value="Spo22/ZIP4/TEX11"/>
</dbReference>
<evidence type="ECO:0000313" key="3">
    <source>
        <dbReference type="Proteomes" id="UP000184356"/>
    </source>
</evidence>
<dbReference type="RefSeq" id="XP_040702756.1">
    <property type="nucleotide sequence ID" value="XM_040842029.1"/>
</dbReference>
<dbReference type="VEuPathDB" id="FungiDB:ASPSYDRAFT_150719"/>
<protein>
    <recommendedName>
        <fullName evidence="4">Protein ZIP4 homolog</fullName>
    </recommendedName>
</protein>
<proteinExistence type="predicted"/>
<organism evidence="2 3">
    <name type="scientific">Aspergillus sydowii CBS 593.65</name>
    <dbReference type="NCBI Taxonomy" id="1036612"/>
    <lineage>
        <taxon>Eukaryota</taxon>
        <taxon>Fungi</taxon>
        <taxon>Dikarya</taxon>
        <taxon>Ascomycota</taxon>
        <taxon>Pezizomycotina</taxon>
        <taxon>Eurotiomycetes</taxon>
        <taxon>Eurotiomycetidae</taxon>
        <taxon>Eurotiales</taxon>
        <taxon>Aspergillaceae</taxon>
        <taxon>Aspergillus</taxon>
        <taxon>Aspergillus subgen. Nidulantes</taxon>
    </lineage>
</organism>
<dbReference type="STRING" id="1036612.A0A1L9THM8"/>
<reference evidence="3" key="1">
    <citation type="journal article" date="2017" name="Genome Biol.">
        <title>Comparative genomics reveals high biological diversity and specific adaptations in the industrially and medically important fungal genus Aspergillus.</title>
        <authorList>
            <person name="de Vries R.P."/>
            <person name="Riley R."/>
            <person name="Wiebenga A."/>
            <person name="Aguilar-Osorio G."/>
            <person name="Amillis S."/>
            <person name="Uchima C.A."/>
            <person name="Anderluh G."/>
            <person name="Asadollahi M."/>
            <person name="Askin M."/>
            <person name="Barry K."/>
            <person name="Battaglia E."/>
            <person name="Bayram O."/>
            <person name="Benocci T."/>
            <person name="Braus-Stromeyer S.A."/>
            <person name="Caldana C."/>
            <person name="Canovas D."/>
            <person name="Cerqueira G.C."/>
            <person name="Chen F."/>
            <person name="Chen W."/>
            <person name="Choi C."/>
            <person name="Clum A."/>
            <person name="Dos Santos R.A."/>
            <person name="Damasio A.R."/>
            <person name="Diallinas G."/>
            <person name="Emri T."/>
            <person name="Fekete E."/>
            <person name="Flipphi M."/>
            <person name="Freyberg S."/>
            <person name="Gallo A."/>
            <person name="Gournas C."/>
            <person name="Habgood R."/>
            <person name="Hainaut M."/>
            <person name="Harispe M.L."/>
            <person name="Henrissat B."/>
            <person name="Hilden K.S."/>
            <person name="Hope R."/>
            <person name="Hossain A."/>
            <person name="Karabika E."/>
            <person name="Karaffa L."/>
            <person name="Karanyi Z."/>
            <person name="Krasevec N."/>
            <person name="Kuo A."/>
            <person name="Kusch H."/>
            <person name="LaButti K."/>
            <person name="Lagendijk E.L."/>
            <person name="Lapidus A."/>
            <person name="Levasseur A."/>
            <person name="Lindquist E."/>
            <person name="Lipzen A."/>
            <person name="Logrieco A.F."/>
            <person name="MacCabe A."/>
            <person name="Maekelae M.R."/>
            <person name="Malavazi I."/>
            <person name="Melin P."/>
            <person name="Meyer V."/>
            <person name="Mielnichuk N."/>
            <person name="Miskei M."/>
            <person name="Molnar A.P."/>
            <person name="Mule G."/>
            <person name="Ngan C.Y."/>
            <person name="Orejas M."/>
            <person name="Orosz E."/>
            <person name="Ouedraogo J.P."/>
            <person name="Overkamp K.M."/>
            <person name="Park H.-S."/>
            <person name="Perrone G."/>
            <person name="Piumi F."/>
            <person name="Punt P.J."/>
            <person name="Ram A.F."/>
            <person name="Ramon A."/>
            <person name="Rauscher S."/>
            <person name="Record E."/>
            <person name="Riano-Pachon D.M."/>
            <person name="Robert V."/>
            <person name="Roehrig J."/>
            <person name="Ruller R."/>
            <person name="Salamov A."/>
            <person name="Salih N.S."/>
            <person name="Samson R.A."/>
            <person name="Sandor E."/>
            <person name="Sanguinetti M."/>
            <person name="Schuetze T."/>
            <person name="Sepcic K."/>
            <person name="Shelest E."/>
            <person name="Sherlock G."/>
            <person name="Sophianopoulou V."/>
            <person name="Squina F.M."/>
            <person name="Sun H."/>
            <person name="Susca A."/>
            <person name="Todd R.B."/>
            <person name="Tsang A."/>
            <person name="Unkles S.E."/>
            <person name="van de Wiele N."/>
            <person name="van Rossen-Uffink D."/>
            <person name="Oliveira J.V."/>
            <person name="Vesth T.C."/>
            <person name="Visser J."/>
            <person name="Yu J.-H."/>
            <person name="Zhou M."/>
            <person name="Andersen M.R."/>
            <person name="Archer D.B."/>
            <person name="Baker S.E."/>
            <person name="Benoit I."/>
            <person name="Brakhage A.A."/>
            <person name="Braus G.H."/>
            <person name="Fischer R."/>
            <person name="Frisvad J.C."/>
            <person name="Goldman G.H."/>
            <person name="Houbraken J."/>
            <person name="Oakley B."/>
            <person name="Pocsi I."/>
            <person name="Scazzocchio C."/>
            <person name="Seiboth B."/>
            <person name="vanKuyk P.A."/>
            <person name="Wortman J."/>
            <person name="Dyer P.S."/>
            <person name="Grigoriev I.V."/>
        </authorList>
    </citation>
    <scope>NUCLEOTIDE SEQUENCE [LARGE SCALE GENOMIC DNA]</scope>
    <source>
        <strain evidence="3">CBS 593.65</strain>
    </source>
</reference>
<dbReference type="GeneID" id="63758102"/>
<dbReference type="InterPro" id="IPR039057">
    <property type="entry name" value="Spo22/ZIP4"/>
</dbReference>
<dbReference type="EMBL" id="KV878586">
    <property type="protein sequence ID" value="OJJ58950.1"/>
    <property type="molecule type" value="Genomic_DNA"/>
</dbReference>
<dbReference type="PANTHER" id="PTHR40375:SF2">
    <property type="entry name" value="SPORULATION-SPECIFIC PROTEIN 22"/>
    <property type="match status" value="1"/>
</dbReference>
<keyword evidence="3" id="KW-1185">Reference proteome</keyword>
<dbReference type="Proteomes" id="UP000184356">
    <property type="component" value="Unassembled WGS sequence"/>
</dbReference>
<accession>A0A1L9THM8</accession>
<dbReference type="OrthoDB" id="65716at2759"/>
<dbReference type="PANTHER" id="PTHR40375">
    <property type="entry name" value="SPORULATION-SPECIFIC PROTEIN 22"/>
    <property type="match status" value="1"/>
</dbReference>
<dbReference type="Pfam" id="PF08631">
    <property type="entry name" value="SPO22"/>
    <property type="match status" value="1"/>
</dbReference>
<sequence length="212" mass="24020">RGPGNYRSLELAFKAAKTCTEHGLTDLSQNIMESAAARLDLMGSSRVETDMVKLEIFTIEYYMLRIYLAWSQERPDIADHLFSKAPESKSTEQQKVVVDTCYSIGEAALRKCQYDTATTWLGRALTVCELWPGDGPGLKDKKLLVFHAYARSNLHLTTASSESQLQRALSFLITEYGNSFPVLILSLEILNKKSEYNAEYFESQSELRMLLR</sequence>
<keyword evidence="1" id="KW-0469">Meiosis</keyword>
<name>A0A1L9THM8_9EURO</name>
<dbReference type="AlphaFoldDB" id="A0A1L9THM8"/>
<dbReference type="GO" id="GO:0090173">
    <property type="term" value="P:regulation of synaptonemal complex assembly"/>
    <property type="evidence" value="ECO:0007669"/>
    <property type="project" value="InterPro"/>
</dbReference>
<evidence type="ECO:0000313" key="2">
    <source>
        <dbReference type="EMBL" id="OJJ58950.1"/>
    </source>
</evidence>
<evidence type="ECO:0008006" key="4">
    <source>
        <dbReference type="Google" id="ProtNLM"/>
    </source>
</evidence>
<dbReference type="GO" id="GO:0051321">
    <property type="term" value="P:meiotic cell cycle"/>
    <property type="evidence" value="ECO:0007669"/>
    <property type="project" value="UniProtKB-KW"/>
</dbReference>
<feature type="non-terminal residue" evidence="2">
    <location>
        <position position="1"/>
    </location>
</feature>